<dbReference type="Proteomes" id="UP000663845">
    <property type="component" value="Unassembled WGS sequence"/>
</dbReference>
<dbReference type="EMBL" id="CAJOAZ010000065">
    <property type="protein sequence ID" value="CAF3514141.1"/>
    <property type="molecule type" value="Genomic_DNA"/>
</dbReference>
<feature type="compositionally biased region" description="Polar residues" evidence="1">
    <location>
        <begin position="70"/>
        <end position="88"/>
    </location>
</feature>
<protein>
    <submittedName>
        <fullName evidence="3">Uncharacterized protein</fullName>
    </submittedName>
</protein>
<comment type="caution">
    <text evidence="3">The sequence shown here is derived from an EMBL/GenBank/DDBJ whole genome shotgun (WGS) entry which is preliminary data.</text>
</comment>
<evidence type="ECO:0000256" key="1">
    <source>
        <dbReference type="SAM" id="MobiDB-lite"/>
    </source>
</evidence>
<evidence type="ECO:0000313" key="4">
    <source>
        <dbReference type="Proteomes" id="UP000663844"/>
    </source>
</evidence>
<dbReference type="AlphaFoldDB" id="A0A818I097"/>
<feature type="region of interest" description="Disordered" evidence="1">
    <location>
        <begin position="69"/>
        <end position="88"/>
    </location>
</feature>
<dbReference type="Proteomes" id="UP000663844">
    <property type="component" value="Unassembled WGS sequence"/>
</dbReference>
<evidence type="ECO:0000313" key="3">
    <source>
        <dbReference type="EMBL" id="CAF3514141.1"/>
    </source>
</evidence>
<name>A0A818I097_9BILA</name>
<evidence type="ECO:0000313" key="2">
    <source>
        <dbReference type="EMBL" id="CAF0749542.1"/>
    </source>
</evidence>
<organism evidence="3 4">
    <name type="scientific">Adineta steineri</name>
    <dbReference type="NCBI Taxonomy" id="433720"/>
    <lineage>
        <taxon>Eukaryota</taxon>
        <taxon>Metazoa</taxon>
        <taxon>Spiralia</taxon>
        <taxon>Gnathifera</taxon>
        <taxon>Rotifera</taxon>
        <taxon>Eurotatoria</taxon>
        <taxon>Bdelloidea</taxon>
        <taxon>Adinetida</taxon>
        <taxon>Adinetidae</taxon>
        <taxon>Adineta</taxon>
    </lineage>
</organism>
<accession>A0A818I097</accession>
<proteinExistence type="predicted"/>
<sequence length="222" mass="26297">MEHHKQTIQLSDHVKNKLRLYQPTPMSLSSDELALSDNSDDDVFLGSSTPETLHRRRSSTFVTYEIRPPSKTQSVPSNKNIHSKVNLSPKSQQSCSECQRRENVLHNEHERLLHVYNENRKLNEQLRLATLTNHQYQEENSKLKQHLTKMNTHLKEYQVNYDLLKDKLTLEKINQPKQNIPTDPIKRLRHELQIYNEVIAAKQQKEQEQIDYYSFQSWTPKK</sequence>
<dbReference type="EMBL" id="CAJNOG010000012">
    <property type="protein sequence ID" value="CAF0749542.1"/>
    <property type="molecule type" value="Genomic_DNA"/>
</dbReference>
<gene>
    <name evidence="2" type="ORF">JYZ213_LOCUS2395</name>
    <name evidence="3" type="ORF">OXD698_LOCUS2052</name>
</gene>
<reference evidence="3" key="1">
    <citation type="submission" date="2021-02" db="EMBL/GenBank/DDBJ databases">
        <authorList>
            <person name="Nowell W R."/>
        </authorList>
    </citation>
    <scope>NUCLEOTIDE SEQUENCE</scope>
</reference>